<dbReference type="AlphaFoldDB" id="A0A8J4WDL1"/>
<name>A0A8J4WDL1_9TREM</name>
<accession>A0A8J4WDL1</accession>
<gene>
    <name evidence="1" type="ORF">PHET_11224</name>
</gene>
<evidence type="ECO:0000313" key="1">
    <source>
        <dbReference type="EMBL" id="KAF5395934.1"/>
    </source>
</evidence>
<comment type="caution">
    <text evidence="1">The sequence shown here is derived from an EMBL/GenBank/DDBJ whole genome shotgun (WGS) entry which is preliminary data.</text>
</comment>
<dbReference type="EMBL" id="LUCH01009766">
    <property type="protein sequence ID" value="KAF5395934.1"/>
    <property type="molecule type" value="Genomic_DNA"/>
</dbReference>
<organism evidence="1 2">
    <name type="scientific">Paragonimus heterotremus</name>
    <dbReference type="NCBI Taxonomy" id="100268"/>
    <lineage>
        <taxon>Eukaryota</taxon>
        <taxon>Metazoa</taxon>
        <taxon>Spiralia</taxon>
        <taxon>Lophotrochozoa</taxon>
        <taxon>Platyhelminthes</taxon>
        <taxon>Trematoda</taxon>
        <taxon>Digenea</taxon>
        <taxon>Plagiorchiida</taxon>
        <taxon>Troglotremata</taxon>
        <taxon>Troglotrematidae</taxon>
        <taxon>Paragonimus</taxon>
    </lineage>
</organism>
<reference evidence="1" key="1">
    <citation type="submission" date="2019-05" db="EMBL/GenBank/DDBJ databases">
        <title>Annotation for the trematode Paragonimus heterotremus.</title>
        <authorList>
            <person name="Choi Y.-J."/>
        </authorList>
    </citation>
    <scope>NUCLEOTIDE SEQUENCE</scope>
    <source>
        <strain evidence="1">LC</strain>
    </source>
</reference>
<protein>
    <submittedName>
        <fullName evidence="1">Uncharacterized protein</fullName>
    </submittedName>
</protein>
<evidence type="ECO:0000313" key="2">
    <source>
        <dbReference type="Proteomes" id="UP000748531"/>
    </source>
</evidence>
<sequence>MPLAVHLAASTPKASPFSLVQVRADQIT</sequence>
<dbReference type="Proteomes" id="UP000748531">
    <property type="component" value="Unassembled WGS sequence"/>
</dbReference>
<keyword evidence="2" id="KW-1185">Reference proteome</keyword>
<proteinExistence type="predicted"/>